<sequence length="385" mass="43577">MNDNGNNPEQLQVIVVGQNRPRLTKILSLIKELEDSPENMPQQPQQQQACHTKVSHEYLPCLAALDSYQNDETGESITYLSQLVTLDGSPMTKYLDDPNVRQSLKLVLMVGYEWKHPTVDQQNHIQSYFSANQLTDIIVQCASPNQEFESLQEEMQHFKHLSDEEKEGQQFQQTLGPWKMARFVVDSVQAWKREQKQGDVATKHGELEAGATQPSSENEGHSDDVVPATAPTIQQQEQTSKQQHTLRIDPTQTIFACRMCRTPLLDENHLAEGHQQNLHTFKRSHSTTTANRHNNKTPCQSLFCDETVLDWLSDPDGTNDVEGRLRCYKCSHKLGHWNWSGAQCSCGTWVVPAIQIPVSKVDAIVPRDERTAVTAIPVVMPRVFS</sequence>
<evidence type="ECO:0000256" key="1">
    <source>
        <dbReference type="ARBA" id="ARBA00008601"/>
    </source>
</evidence>
<dbReference type="GO" id="GO:0004725">
    <property type="term" value="F:protein tyrosine phosphatase activity"/>
    <property type="evidence" value="ECO:0007669"/>
    <property type="project" value="UniProtKB-EC"/>
</dbReference>
<dbReference type="PANTHER" id="PTHR45848:SF4">
    <property type="entry name" value="DUAL SPECIFICITY PROTEIN PHOSPHATASE 12"/>
    <property type="match status" value="1"/>
</dbReference>
<evidence type="ECO:0000256" key="5">
    <source>
        <dbReference type="SAM" id="MobiDB-lite"/>
    </source>
</evidence>
<dbReference type="EC" id="3.1.3.48" evidence="2"/>
<feature type="region of interest" description="Disordered" evidence="5">
    <location>
        <begin position="195"/>
        <end position="226"/>
    </location>
</feature>
<evidence type="ECO:0000256" key="4">
    <source>
        <dbReference type="ARBA" id="ARBA00022912"/>
    </source>
</evidence>
<reference evidence="6" key="2">
    <citation type="submission" date="2021-04" db="EMBL/GenBank/DDBJ databases">
        <authorList>
            <person name="Podell S."/>
        </authorList>
    </citation>
    <scope>NUCLEOTIDE SEQUENCE</scope>
    <source>
        <strain evidence="6">Hildebrandi</strain>
    </source>
</reference>
<organism evidence="6 7">
    <name type="scientific">Nitzschia inconspicua</name>
    <dbReference type="NCBI Taxonomy" id="303405"/>
    <lineage>
        <taxon>Eukaryota</taxon>
        <taxon>Sar</taxon>
        <taxon>Stramenopiles</taxon>
        <taxon>Ochrophyta</taxon>
        <taxon>Bacillariophyta</taxon>
        <taxon>Bacillariophyceae</taxon>
        <taxon>Bacillariophycidae</taxon>
        <taxon>Bacillariales</taxon>
        <taxon>Bacillariaceae</taxon>
        <taxon>Nitzschia</taxon>
    </lineage>
</organism>
<comment type="caution">
    <text evidence="6">The sequence shown here is derived from an EMBL/GenBank/DDBJ whole genome shotgun (WGS) entry which is preliminary data.</text>
</comment>
<name>A0A9K3KSV0_9STRA</name>
<accession>A0A9K3KSV0</accession>
<dbReference type="PANTHER" id="PTHR45848">
    <property type="entry name" value="DUAL SPECIFICITY PROTEIN PHOSPHATASE 12 FAMILY MEMBER"/>
    <property type="match status" value="1"/>
</dbReference>
<gene>
    <name evidence="6" type="ORF">IV203_011483</name>
</gene>
<proteinExistence type="inferred from homology"/>
<dbReference type="EMBL" id="JAGRRH010000019">
    <property type="protein sequence ID" value="KAG7348886.1"/>
    <property type="molecule type" value="Genomic_DNA"/>
</dbReference>
<keyword evidence="4" id="KW-0904">Protein phosphatase</keyword>
<evidence type="ECO:0000313" key="7">
    <source>
        <dbReference type="Proteomes" id="UP000693970"/>
    </source>
</evidence>
<evidence type="ECO:0000256" key="2">
    <source>
        <dbReference type="ARBA" id="ARBA00013064"/>
    </source>
</evidence>
<dbReference type="OrthoDB" id="2017893at2759"/>
<evidence type="ECO:0000256" key="3">
    <source>
        <dbReference type="ARBA" id="ARBA00022801"/>
    </source>
</evidence>
<protein>
    <recommendedName>
        <fullName evidence="2">protein-tyrosine-phosphatase</fullName>
        <ecNumber evidence="2">3.1.3.48</ecNumber>
    </recommendedName>
</protein>
<dbReference type="GO" id="GO:0008138">
    <property type="term" value="F:protein tyrosine/serine/threonine phosphatase activity"/>
    <property type="evidence" value="ECO:0007669"/>
    <property type="project" value="TreeGrafter"/>
</dbReference>
<feature type="compositionally biased region" description="Basic and acidic residues" evidence="5">
    <location>
        <begin position="195"/>
        <end position="207"/>
    </location>
</feature>
<comment type="similarity">
    <text evidence="1">Belongs to the protein-tyrosine phosphatase family. Non-receptor class dual specificity subfamily.</text>
</comment>
<dbReference type="Proteomes" id="UP000693970">
    <property type="component" value="Unassembled WGS sequence"/>
</dbReference>
<keyword evidence="3" id="KW-0378">Hydrolase</keyword>
<evidence type="ECO:0000313" key="6">
    <source>
        <dbReference type="EMBL" id="KAG7348886.1"/>
    </source>
</evidence>
<reference evidence="6" key="1">
    <citation type="journal article" date="2021" name="Sci. Rep.">
        <title>Diploid genomic architecture of Nitzschia inconspicua, an elite biomass production diatom.</title>
        <authorList>
            <person name="Oliver A."/>
            <person name="Podell S."/>
            <person name="Pinowska A."/>
            <person name="Traller J.C."/>
            <person name="Smith S.R."/>
            <person name="McClure R."/>
            <person name="Beliaev A."/>
            <person name="Bohutskyi P."/>
            <person name="Hill E.A."/>
            <person name="Rabines A."/>
            <person name="Zheng H."/>
            <person name="Allen L.Z."/>
            <person name="Kuo A."/>
            <person name="Grigoriev I.V."/>
            <person name="Allen A.E."/>
            <person name="Hazlebeck D."/>
            <person name="Allen E.E."/>
        </authorList>
    </citation>
    <scope>NUCLEOTIDE SEQUENCE</scope>
    <source>
        <strain evidence="6">Hildebrandi</strain>
    </source>
</reference>
<keyword evidence="7" id="KW-1185">Reference proteome</keyword>
<dbReference type="AlphaFoldDB" id="A0A9K3KSV0"/>